<accession>A0A5A9ZWL4</accession>
<evidence type="ECO:0000313" key="1">
    <source>
        <dbReference type="EMBL" id="KAA0921025.1"/>
    </source>
</evidence>
<keyword evidence="2" id="KW-1185">Reference proteome</keyword>
<dbReference type="Pfam" id="PF05930">
    <property type="entry name" value="Phage_AlpA"/>
    <property type="match status" value="1"/>
</dbReference>
<name>A0A5A9ZWL4_9RHOB</name>
<protein>
    <submittedName>
        <fullName evidence="1">AlpA family phage regulatory protein</fullName>
    </submittedName>
</protein>
<gene>
    <name evidence="1" type="ORF">FLO80_02305</name>
</gene>
<organism evidence="1 2">
    <name type="scientific">Aquicoccus porphyridii</name>
    <dbReference type="NCBI Taxonomy" id="1852029"/>
    <lineage>
        <taxon>Bacteria</taxon>
        <taxon>Pseudomonadati</taxon>
        <taxon>Pseudomonadota</taxon>
        <taxon>Alphaproteobacteria</taxon>
        <taxon>Rhodobacterales</taxon>
        <taxon>Paracoccaceae</taxon>
        <taxon>Aquicoccus</taxon>
    </lineage>
</organism>
<dbReference type="Gene3D" id="1.10.238.160">
    <property type="match status" value="1"/>
</dbReference>
<dbReference type="InterPro" id="IPR010260">
    <property type="entry name" value="AlpA"/>
</dbReference>
<dbReference type="Proteomes" id="UP000325291">
    <property type="component" value="Unassembled WGS sequence"/>
</dbReference>
<dbReference type="AlphaFoldDB" id="A0A5A9ZWL4"/>
<dbReference type="RefSeq" id="WP_111361953.1">
    <property type="nucleotide sequence ID" value="NZ_VINQ01000001.1"/>
</dbReference>
<sequence length="68" mass="7924">MEAHMPETYLSDRQLGARYSVHYLTPRRWANEDPTFPKPVKLSPGCTRWRLSEIEAWEAAKAEPEPKP</sequence>
<proteinExistence type="predicted"/>
<comment type="caution">
    <text evidence="1">The sequence shown here is derived from an EMBL/GenBank/DDBJ whole genome shotgun (WGS) entry which is preliminary data.</text>
</comment>
<reference evidence="1 2" key="1">
    <citation type="submission" date="2019-07" db="EMBL/GenBank/DDBJ databases">
        <title>Aquicoccus porphyridii gen. nov., sp. nov., isolated from a small marine red alga, Porphyridium marinum.</title>
        <authorList>
            <person name="Liu L."/>
        </authorList>
    </citation>
    <scope>NUCLEOTIDE SEQUENCE [LARGE SCALE GENOMIC DNA]</scope>
    <source>
        <strain evidence="1 2">L1 8-17</strain>
    </source>
</reference>
<dbReference type="EMBL" id="VINQ01000001">
    <property type="protein sequence ID" value="KAA0921025.1"/>
    <property type="molecule type" value="Genomic_DNA"/>
</dbReference>
<evidence type="ECO:0000313" key="2">
    <source>
        <dbReference type="Proteomes" id="UP000325291"/>
    </source>
</evidence>